<name>F3ND71_9ACTN</name>
<keyword evidence="2" id="KW-1185">Reference proteome</keyword>
<dbReference type="eggNOG" id="COG1075">
    <property type="taxonomic scope" value="Bacteria"/>
</dbReference>
<comment type="caution">
    <text evidence="1">The sequence shown here is derived from an EMBL/GenBank/DDBJ whole genome shotgun (WGS) entry which is preliminary data.</text>
</comment>
<sequence length="327" mass="34743">MGGAGLLAHARHPMIGALGSCGAAGVLAGSGIGRGRGFSGDRATRRTEVDPHMSITGLDLMRPRVVVASLMALRGAALETGWAYVRLAGLPWELTLQGVRGLASWLGGADARLEELDCADEDGLPVLFVHGLADRSSIFTRLRRALRDSGAGPCFMATYNAFNPDIPEAARLLGEQVERVRRQTGGRPVCLVGHSLGGLVVRYYVQRLGGDAHVPLAITLGTPHGGTAMALWGIPHPFLRQLRPGSELLAELDEPCPGCRTRFVSFYSDLDEAVIPTSRGRLDHPDLRVRNVQVHGVGHLMLPVDGTVIEEVRAVLAEGTAEVPLAG</sequence>
<organism evidence="1 2">
    <name type="scientific">Streptomyces griseoaurantiacus M045</name>
    <dbReference type="NCBI Taxonomy" id="996637"/>
    <lineage>
        <taxon>Bacteria</taxon>
        <taxon>Bacillati</taxon>
        <taxon>Actinomycetota</taxon>
        <taxon>Actinomycetes</taxon>
        <taxon>Kitasatosporales</taxon>
        <taxon>Streptomycetaceae</taxon>
        <taxon>Streptomyces</taxon>
        <taxon>Streptomyces aurantiacus group</taxon>
    </lineage>
</organism>
<dbReference type="STRING" id="996637.SGM_1085"/>
<accession>F3ND71</accession>
<dbReference type="InterPro" id="IPR029058">
    <property type="entry name" value="AB_hydrolase_fold"/>
</dbReference>
<dbReference type="PANTHER" id="PTHR37946">
    <property type="entry name" value="SLL1969 PROTEIN"/>
    <property type="match status" value="1"/>
</dbReference>
<protein>
    <submittedName>
        <fullName evidence="1">Lipase</fullName>
    </submittedName>
</protein>
<gene>
    <name evidence="1" type="ORF">SGM_1085</name>
</gene>
<evidence type="ECO:0000313" key="2">
    <source>
        <dbReference type="Proteomes" id="UP000003022"/>
    </source>
</evidence>
<dbReference type="AlphaFoldDB" id="F3ND71"/>
<dbReference type="Pfam" id="PF02089">
    <property type="entry name" value="Palm_thioest"/>
    <property type="match status" value="1"/>
</dbReference>
<dbReference type="SUPFAM" id="SSF53474">
    <property type="entry name" value="alpha/beta-Hydrolases"/>
    <property type="match status" value="1"/>
</dbReference>
<dbReference type="Gene3D" id="3.40.50.1820">
    <property type="entry name" value="alpha/beta hydrolase"/>
    <property type="match status" value="1"/>
</dbReference>
<reference evidence="1 2" key="1">
    <citation type="journal article" date="2011" name="J. Bacteriol.">
        <title>Draft genome sequence of the marine bacterium Streptomyces griseoaurantiacus M045, which produces novel manumycin-type antibiotics with a pABA core component.</title>
        <authorList>
            <person name="Li F."/>
            <person name="Jiang P."/>
            <person name="Zheng H."/>
            <person name="Wang S."/>
            <person name="Zhao G."/>
            <person name="Qin S."/>
            <person name="Liu Z."/>
        </authorList>
    </citation>
    <scope>NUCLEOTIDE SEQUENCE [LARGE SCALE GENOMIC DNA]</scope>
    <source>
        <strain evidence="1 2">M045</strain>
    </source>
</reference>
<proteinExistence type="predicted"/>
<dbReference type="EMBL" id="AEYX01000020">
    <property type="protein sequence ID" value="EGG48654.1"/>
    <property type="molecule type" value="Genomic_DNA"/>
</dbReference>
<dbReference type="PANTHER" id="PTHR37946:SF1">
    <property type="entry name" value="SLL1969 PROTEIN"/>
    <property type="match status" value="1"/>
</dbReference>
<dbReference type="Proteomes" id="UP000003022">
    <property type="component" value="Unassembled WGS sequence"/>
</dbReference>
<evidence type="ECO:0000313" key="1">
    <source>
        <dbReference type="EMBL" id="EGG48654.1"/>
    </source>
</evidence>